<comment type="caution">
    <text evidence="4">The sequence shown here is derived from an EMBL/GenBank/DDBJ whole genome shotgun (WGS) entry which is preliminary data.</text>
</comment>
<keyword evidence="5" id="KW-1185">Reference proteome</keyword>
<feature type="domain" description="FHA" evidence="3">
    <location>
        <begin position="194"/>
        <end position="243"/>
    </location>
</feature>
<feature type="region of interest" description="Disordered" evidence="2">
    <location>
        <begin position="81"/>
        <end position="108"/>
    </location>
</feature>
<evidence type="ECO:0000313" key="4">
    <source>
        <dbReference type="EMBL" id="GAA1607284.1"/>
    </source>
</evidence>
<organism evidence="4 5">
    <name type="scientific">Kribbella hippodromi</name>
    <dbReference type="NCBI Taxonomy" id="434347"/>
    <lineage>
        <taxon>Bacteria</taxon>
        <taxon>Bacillati</taxon>
        <taxon>Actinomycetota</taxon>
        <taxon>Actinomycetes</taxon>
        <taxon>Propionibacteriales</taxon>
        <taxon>Kribbellaceae</taxon>
        <taxon>Kribbella</taxon>
    </lineage>
</organism>
<dbReference type="Pfam" id="PF00498">
    <property type="entry name" value="FHA"/>
    <property type="match status" value="1"/>
</dbReference>
<dbReference type="InterPro" id="IPR008984">
    <property type="entry name" value="SMAD_FHA_dom_sf"/>
</dbReference>
<keyword evidence="1" id="KW-0597">Phosphoprotein</keyword>
<accession>A0ABN2EH24</accession>
<evidence type="ECO:0000259" key="3">
    <source>
        <dbReference type="PROSITE" id="PS50006"/>
    </source>
</evidence>
<dbReference type="Proteomes" id="UP001501705">
    <property type="component" value="Unassembled WGS sequence"/>
</dbReference>
<dbReference type="PROSITE" id="PS50006">
    <property type="entry name" value="FHA_DOMAIN"/>
    <property type="match status" value="1"/>
</dbReference>
<dbReference type="InterPro" id="IPR012551">
    <property type="entry name" value="DUF1707_SHOCT-like"/>
</dbReference>
<evidence type="ECO:0000256" key="2">
    <source>
        <dbReference type="SAM" id="MobiDB-lite"/>
    </source>
</evidence>
<dbReference type="Gene3D" id="2.60.200.20">
    <property type="match status" value="1"/>
</dbReference>
<sequence length="272" mass="29507">MSSVPVETRPSDAERDRALAVLRDGAGSGRLSHDTFIRRMNFVLNAQSQGELADAIRDLPRQESRVSTWLRTFRARLPRLTVSSNPPQTTTTTVAPLAPRSTRDPQGVLDPRSAAHVRWGALHVPPGAVGQVPPGDEVDLPAGASRAGSSVVYRSRSAWQRFRLPRLPRLQLLRPAVDVPPPALALPGPGSPTVRIGRGAGATLRMADISVSRFHAELRHTGEGWVVRDLGSMNGTEVNGLRITTPTRVRPGDHISFGAVEYVLTWTDRPST</sequence>
<protein>
    <recommendedName>
        <fullName evidence="3">FHA domain-containing protein</fullName>
    </recommendedName>
</protein>
<proteinExistence type="predicted"/>
<dbReference type="InterPro" id="IPR000253">
    <property type="entry name" value="FHA_dom"/>
</dbReference>
<feature type="compositionally biased region" description="Polar residues" evidence="2">
    <location>
        <begin position="81"/>
        <end position="94"/>
    </location>
</feature>
<evidence type="ECO:0000313" key="5">
    <source>
        <dbReference type="Proteomes" id="UP001501705"/>
    </source>
</evidence>
<dbReference type="SMART" id="SM00240">
    <property type="entry name" value="FHA"/>
    <property type="match status" value="1"/>
</dbReference>
<dbReference type="Pfam" id="PF08044">
    <property type="entry name" value="DUF1707"/>
    <property type="match status" value="1"/>
</dbReference>
<evidence type="ECO:0000256" key="1">
    <source>
        <dbReference type="ARBA" id="ARBA00022553"/>
    </source>
</evidence>
<gene>
    <name evidence="4" type="ORF">GCM10009804_74060</name>
</gene>
<dbReference type="PANTHER" id="PTHR23308">
    <property type="entry name" value="NUCLEAR INHIBITOR OF PROTEIN PHOSPHATASE-1"/>
    <property type="match status" value="1"/>
</dbReference>
<reference evidence="4 5" key="1">
    <citation type="journal article" date="2019" name="Int. J. Syst. Evol. Microbiol.">
        <title>The Global Catalogue of Microorganisms (GCM) 10K type strain sequencing project: providing services to taxonomists for standard genome sequencing and annotation.</title>
        <authorList>
            <consortium name="The Broad Institute Genomics Platform"/>
            <consortium name="The Broad Institute Genome Sequencing Center for Infectious Disease"/>
            <person name="Wu L."/>
            <person name="Ma J."/>
        </authorList>
    </citation>
    <scope>NUCLEOTIDE SEQUENCE [LARGE SCALE GENOMIC DNA]</scope>
    <source>
        <strain evidence="4 5">JCM 15572</strain>
    </source>
</reference>
<dbReference type="SUPFAM" id="SSF49879">
    <property type="entry name" value="SMAD/FHA domain"/>
    <property type="match status" value="1"/>
</dbReference>
<dbReference type="CDD" id="cd00060">
    <property type="entry name" value="FHA"/>
    <property type="match status" value="1"/>
</dbReference>
<name>A0ABN2EH24_9ACTN</name>
<dbReference type="RefSeq" id="WP_344241466.1">
    <property type="nucleotide sequence ID" value="NZ_BAAAPH010000041.1"/>
</dbReference>
<dbReference type="EMBL" id="BAAAPH010000041">
    <property type="protein sequence ID" value="GAA1607284.1"/>
    <property type="molecule type" value="Genomic_DNA"/>
</dbReference>
<dbReference type="InterPro" id="IPR050923">
    <property type="entry name" value="Cell_Proc_Reg/RNA_Proc"/>
</dbReference>